<dbReference type="RefSeq" id="WP_038567839.1">
    <property type="nucleotide sequence ID" value="NZ_CAKZHM010000175.1"/>
</dbReference>
<protein>
    <submittedName>
        <fullName evidence="1">Nucleotide pyrophosphatase</fullName>
    </submittedName>
</protein>
<dbReference type="Pfam" id="PF01663">
    <property type="entry name" value="Phosphodiest"/>
    <property type="match status" value="1"/>
</dbReference>
<dbReference type="Proteomes" id="UP000027986">
    <property type="component" value="Chromosome"/>
</dbReference>
<keyword evidence="2" id="KW-1185">Reference proteome</keyword>
<dbReference type="GeneID" id="41840787"/>
<dbReference type="AlphaFoldDB" id="A0A075JED1"/>
<reference evidence="1 2" key="1">
    <citation type="submission" date="2014-07" db="EMBL/GenBank/DDBJ databases">
        <title>Genome Sequencing of Dermacoccus nishinomiyaensis.</title>
        <authorList>
            <person name="Hong K.W."/>
            <person name="Chan K.G."/>
        </authorList>
    </citation>
    <scope>NUCLEOTIDE SEQUENCE [LARGE SCALE GENOMIC DNA]</scope>
    <source>
        <strain evidence="1 2">M25</strain>
    </source>
</reference>
<dbReference type="OrthoDB" id="9779267at2"/>
<evidence type="ECO:0000313" key="2">
    <source>
        <dbReference type="Proteomes" id="UP000027986"/>
    </source>
</evidence>
<dbReference type="SUPFAM" id="SSF53649">
    <property type="entry name" value="Alkaline phosphatase-like"/>
    <property type="match status" value="1"/>
</dbReference>
<dbReference type="InterPro" id="IPR017850">
    <property type="entry name" value="Alkaline_phosphatase_core_sf"/>
</dbReference>
<dbReference type="InterPro" id="IPR002591">
    <property type="entry name" value="Phosphodiest/P_Trfase"/>
</dbReference>
<name>A0A075JED1_9MICO</name>
<accession>A0A075JED1</accession>
<dbReference type="KEGG" id="dni:HX89_06335"/>
<organism evidence="1 2">
    <name type="scientific">Dermacoccus nishinomiyaensis</name>
    <dbReference type="NCBI Taxonomy" id="1274"/>
    <lineage>
        <taxon>Bacteria</taxon>
        <taxon>Bacillati</taxon>
        <taxon>Actinomycetota</taxon>
        <taxon>Actinomycetes</taxon>
        <taxon>Micrococcales</taxon>
        <taxon>Dermacoccaceae</taxon>
        <taxon>Dermacoccus</taxon>
    </lineage>
</organism>
<dbReference type="PANTHER" id="PTHR10151:SF120">
    <property type="entry name" value="BIS(5'-ADENOSYL)-TRIPHOSPHATASE"/>
    <property type="match status" value="1"/>
</dbReference>
<dbReference type="PANTHER" id="PTHR10151">
    <property type="entry name" value="ECTONUCLEOTIDE PYROPHOSPHATASE/PHOSPHODIESTERASE"/>
    <property type="match status" value="1"/>
</dbReference>
<proteinExistence type="predicted"/>
<dbReference type="Gene3D" id="3.40.720.10">
    <property type="entry name" value="Alkaline Phosphatase, subunit A"/>
    <property type="match status" value="1"/>
</dbReference>
<dbReference type="eggNOG" id="COG1524">
    <property type="taxonomic scope" value="Bacteria"/>
</dbReference>
<dbReference type="HOGENOM" id="CLU_039939_0_0_11"/>
<gene>
    <name evidence="1" type="ORF">HX89_06335</name>
</gene>
<dbReference type="EMBL" id="CP008889">
    <property type="protein sequence ID" value="AIF40616.1"/>
    <property type="molecule type" value="Genomic_DNA"/>
</dbReference>
<evidence type="ECO:0000313" key="1">
    <source>
        <dbReference type="EMBL" id="AIF40616.1"/>
    </source>
</evidence>
<sequence>MKAPRYDADGLAGVLPSVARSLDPVAFAGAGRKLPQARAAIVVLADGLGARLLRRQSAHAPFLREHLERMQTLAAGFPTTTATSMGTFGTGLPPGAHGLAGYLVVDPATGRVFNELTWKDGPNPQAWQPNPTVFERADAAGLRPAMIGPGYFDGSGLTNAALRGATFYPAEGLDDRVDAALAATRRGHRLVYLYWGEIDKAGHVHGVGSPQWAHELAVFDDAMARLDFGRPAGTSLTLTADHGMVDVPLDARVDIATTPHLRDGVRRVGGEMRALHLYVEPGALADVESRWRAEIGAHGHVFTREQLADAGWVGALDPATAGRFGDVVVSVTSARGYVDSRVMSDRVLTLLGQHGAMTPDELDVPFLHLGAR</sequence>
<dbReference type="GO" id="GO:0016787">
    <property type="term" value="F:hydrolase activity"/>
    <property type="evidence" value="ECO:0007669"/>
    <property type="project" value="UniProtKB-ARBA"/>
</dbReference>